<dbReference type="SUPFAM" id="SSF57716">
    <property type="entry name" value="Glucocorticoid receptor-like (DNA-binding domain)"/>
    <property type="match status" value="1"/>
</dbReference>
<keyword evidence="2 3" id="KW-0862">Zinc</keyword>
<feature type="binding site" evidence="3">
    <location>
        <position position="12"/>
    </location>
    <ligand>
        <name>Zn(2+)</name>
        <dbReference type="ChEBI" id="CHEBI:29105"/>
    </ligand>
</feature>
<evidence type="ECO:0000256" key="1">
    <source>
        <dbReference type="ARBA" id="ARBA00022723"/>
    </source>
</evidence>
<proteinExistence type="inferred from homology"/>
<comment type="cofactor">
    <cofactor evidence="3">
        <name>Zn(2+)</name>
        <dbReference type="ChEBI" id="CHEBI:29105"/>
    </cofactor>
    <text evidence="3">Binds 1 zinc ion.</text>
</comment>
<evidence type="ECO:0000313" key="6">
    <source>
        <dbReference type="Proteomes" id="UP000297890"/>
    </source>
</evidence>
<reference evidence="5 6" key="1">
    <citation type="journal article" date="2019" name="ISME J.">
        <title>Candidatus Macondimonas diazotrophica, a novel gammaproteobacterial genus dominating crude-oil-contaminated coastal sediments.</title>
        <authorList>
            <person name="Karthikeyan S."/>
            <person name="Konstantinidis K."/>
        </authorList>
    </citation>
    <scope>NUCLEOTIDE SEQUENCE [LARGE SCALE GENOMIC DNA]</scope>
    <source>
        <strain evidence="5 6">KTK01</strain>
    </source>
</reference>
<feature type="region of interest" description="Disordered" evidence="4">
    <location>
        <begin position="48"/>
        <end position="71"/>
    </location>
</feature>
<dbReference type="GO" id="GO:0006355">
    <property type="term" value="P:regulation of DNA-templated transcription"/>
    <property type="evidence" value="ECO:0007669"/>
    <property type="project" value="InterPro"/>
</dbReference>
<dbReference type="GO" id="GO:0008270">
    <property type="term" value="F:zinc ion binding"/>
    <property type="evidence" value="ECO:0007669"/>
    <property type="project" value="UniProtKB-UniRule"/>
</dbReference>
<keyword evidence="1 3" id="KW-0479">Metal-binding</keyword>
<feature type="binding site" evidence="3">
    <location>
        <position position="34"/>
    </location>
    <ligand>
        <name>Zn(2+)</name>
        <dbReference type="ChEBI" id="CHEBI:29105"/>
    </ligand>
</feature>
<feature type="binding site" evidence="3">
    <location>
        <position position="15"/>
    </location>
    <ligand>
        <name>Zn(2+)</name>
        <dbReference type="ChEBI" id="CHEBI:29105"/>
    </ligand>
</feature>
<evidence type="ECO:0000256" key="4">
    <source>
        <dbReference type="SAM" id="MobiDB-lite"/>
    </source>
</evidence>
<dbReference type="RefSeq" id="WP_135281080.1">
    <property type="nucleotide sequence ID" value="NZ_SRIO01000004.1"/>
</dbReference>
<comment type="caution">
    <text evidence="5">The sequence shown here is derived from an EMBL/GenBank/DDBJ whole genome shotgun (WGS) entry which is preliminary data.</text>
</comment>
<gene>
    <name evidence="3 5" type="primary">yacG</name>
    <name evidence="5" type="ORF">E4680_03850</name>
</gene>
<dbReference type="GO" id="GO:0008657">
    <property type="term" value="F:DNA topoisomerase type II (double strand cut, ATP-hydrolyzing) inhibitor activity"/>
    <property type="evidence" value="ECO:0007669"/>
    <property type="project" value="UniProtKB-UniRule"/>
</dbReference>
<dbReference type="HAMAP" id="MF_00649">
    <property type="entry name" value="DNA_gyrase_inhibitor_YacG"/>
    <property type="match status" value="1"/>
</dbReference>
<feature type="compositionally biased region" description="Basic and acidic residues" evidence="4">
    <location>
        <begin position="62"/>
        <end position="71"/>
    </location>
</feature>
<evidence type="ECO:0000256" key="2">
    <source>
        <dbReference type="ARBA" id="ARBA00022833"/>
    </source>
</evidence>
<dbReference type="PANTHER" id="PTHR36150">
    <property type="entry name" value="DNA GYRASE INHIBITOR YACG"/>
    <property type="match status" value="1"/>
</dbReference>
<dbReference type="OrthoDB" id="9809663at2"/>
<comment type="similarity">
    <text evidence="3">Belongs to the DNA gyrase inhibitor YacG family.</text>
</comment>
<evidence type="ECO:0000256" key="3">
    <source>
        <dbReference type="HAMAP-Rule" id="MF_00649"/>
    </source>
</evidence>
<sequence>MTSQTPERLLRCPRCGKMTRAGDNPFRPFCSQRCKLIDLGAWLGQDYRIPAQPADPGGDAWSHPEDPEHQG</sequence>
<dbReference type="InterPro" id="IPR005584">
    <property type="entry name" value="DNA_gyrase_inhibitor_YacG"/>
</dbReference>
<dbReference type="EMBL" id="SRIO01000004">
    <property type="protein sequence ID" value="TFZ83201.1"/>
    <property type="molecule type" value="Genomic_DNA"/>
</dbReference>
<comment type="subunit">
    <text evidence="3">Interacts with GyrB.</text>
</comment>
<keyword evidence="6" id="KW-1185">Reference proteome</keyword>
<comment type="function">
    <text evidence="3">Inhibits all the catalytic activities of DNA gyrase by preventing its interaction with DNA. Acts by binding directly to the C-terminal domain of GyrB, which probably disrupts DNA binding by the gyrase.</text>
</comment>
<name>A0A4Z0FCB8_9GAMM</name>
<dbReference type="PANTHER" id="PTHR36150:SF1">
    <property type="entry name" value="DNA GYRASE INHIBITOR YACG"/>
    <property type="match status" value="1"/>
</dbReference>
<organism evidence="5 6">
    <name type="scientific">Candidatus Macondimonas diazotrophica</name>
    <dbReference type="NCBI Taxonomy" id="2305248"/>
    <lineage>
        <taxon>Bacteria</taxon>
        <taxon>Pseudomonadati</taxon>
        <taxon>Pseudomonadota</taxon>
        <taxon>Gammaproteobacteria</taxon>
        <taxon>Chromatiales</taxon>
        <taxon>Ectothiorhodospiraceae</taxon>
        <taxon>Candidatus Macondimonas</taxon>
    </lineage>
</organism>
<dbReference type="InterPro" id="IPR013088">
    <property type="entry name" value="Znf_NHR/GATA"/>
</dbReference>
<dbReference type="Proteomes" id="UP000297890">
    <property type="component" value="Unassembled WGS sequence"/>
</dbReference>
<feature type="binding site" evidence="3">
    <location>
        <position position="30"/>
    </location>
    <ligand>
        <name>Zn(2+)</name>
        <dbReference type="ChEBI" id="CHEBI:29105"/>
    </ligand>
</feature>
<evidence type="ECO:0000313" key="5">
    <source>
        <dbReference type="EMBL" id="TFZ83201.1"/>
    </source>
</evidence>
<protein>
    <recommendedName>
        <fullName evidence="3">DNA gyrase inhibitor YacG</fullName>
    </recommendedName>
</protein>
<accession>A0A4Z0FCB8</accession>
<dbReference type="Gene3D" id="3.30.50.10">
    <property type="entry name" value="Erythroid Transcription Factor GATA-1, subunit A"/>
    <property type="match status" value="1"/>
</dbReference>
<dbReference type="AlphaFoldDB" id="A0A4Z0FCB8"/>
<dbReference type="Pfam" id="PF03884">
    <property type="entry name" value="YacG"/>
    <property type="match status" value="1"/>
</dbReference>